<name>A0A367F753_9ACTN</name>
<feature type="transmembrane region" description="Helical" evidence="6">
    <location>
        <begin position="312"/>
        <end position="337"/>
    </location>
</feature>
<dbReference type="PROSITE" id="PS50850">
    <property type="entry name" value="MFS"/>
    <property type="match status" value="1"/>
</dbReference>
<evidence type="ECO:0000256" key="4">
    <source>
        <dbReference type="ARBA" id="ARBA00022989"/>
    </source>
</evidence>
<keyword evidence="3 6" id="KW-0812">Transmembrane</keyword>
<protein>
    <submittedName>
        <fullName evidence="8">MFS transporter</fullName>
    </submittedName>
</protein>
<dbReference type="EMBL" id="QOIL01000020">
    <property type="protein sequence ID" value="RCG26198.1"/>
    <property type="molecule type" value="Genomic_DNA"/>
</dbReference>
<sequence length="409" mass="42175">MLELLKDGTYIRYWLAVVASFLGDATARVTLIYVAATLTDAPALLIALVILAQMLPAGVLAAFIGPLADHVPARVLLVGSDLARVVIVLAMIPARGSAWLLLLLILLEGVGKAFFETARISAIPKIVGGHGIPAAVALFQSTNHTINLVGPALGGLLIALGSVPVVLGVNAATFVVSAVLLGSMGVLREVPVAGGAGREPYWQALRTGVRGVMAVPSLRFLGAFLVPVMIVLGLFTTNLNAQLLTVFDLSALQFGVAQAMFGAGSILGALIGPGLVRRYSSNRLLIGAVMLFGLSLLLLGPTGWLADRLGMVVISLWCVLAGLGSGLFQVPVANTVLRDLPEELRGRGVGLLNALMVNFTVVGVIVGGVVAQLVSVAGSIIVSGLLLVIAAAAFAVVPMRRLRQSEASG</sequence>
<feature type="transmembrane region" description="Helical" evidence="6">
    <location>
        <begin position="42"/>
        <end position="63"/>
    </location>
</feature>
<evidence type="ECO:0000256" key="2">
    <source>
        <dbReference type="ARBA" id="ARBA00022475"/>
    </source>
</evidence>
<evidence type="ECO:0000256" key="1">
    <source>
        <dbReference type="ARBA" id="ARBA00004651"/>
    </source>
</evidence>
<keyword evidence="4 6" id="KW-1133">Transmembrane helix</keyword>
<feature type="transmembrane region" description="Helical" evidence="6">
    <location>
        <begin position="122"/>
        <end position="140"/>
    </location>
</feature>
<evidence type="ECO:0000259" key="7">
    <source>
        <dbReference type="PROSITE" id="PS50850"/>
    </source>
</evidence>
<dbReference type="Gene3D" id="1.20.1250.20">
    <property type="entry name" value="MFS general substrate transporter like domains"/>
    <property type="match status" value="1"/>
</dbReference>
<keyword evidence="9" id="KW-1185">Reference proteome</keyword>
<comment type="subcellular location">
    <subcellularLocation>
        <location evidence="1">Cell membrane</location>
        <topology evidence="1">Multi-pass membrane protein</topology>
    </subcellularLocation>
</comment>
<evidence type="ECO:0000313" key="9">
    <source>
        <dbReference type="Proteomes" id="UP000253094"/>
    </source>
</evidence>
<accession>A0A367F753</accession>
<keyword evidence="5 6" id="KW-0472">Membrane</keyword>
<dbReference type="InterPro" id="IPR036259">
    <property type="entry name" value="MFS_trans_sf"/>
</dbReference>
<feature type="transmembrane region" description="Helical" evidence="6">
    <location>
        <begin position="152"/>
        <end position="181"/>
    </location>
</feature>
<dbReference type="Pfam" id="PF07690">
    <property type="entry name" value="MFS_1"/>
    <property type="match status" value="1"/>
</dbReference>
<feature type="transmembrane region" description="Helical" evidence="6">
    <location>
        <begin position="251"/>
        <end position="272"/>
    </location>
</feature>
<evidence type="ECO:0000256" key="5">
    <source>
        <dbReference type="ARBA" id="ARBA00023136"/>
    </source>
</evidence>
<gene>
    <name evidence="8" type="ORF">DQ384_29955</name>
</gene>
<feature type="transmembrane region" description="Helical" evidence="6">
    <location>
        <begin position="349"/>
        <end position="370"/>
    </location>
</feature>
<proteinExistence type="predicted"/>
<evidence type="ECO:0000313" key="8">
    <source>
        <dbReference type="EMBL" id="RCG26198.1"/>
    </source>
</evidence>
<comment type="caution">
    <text evidence="8">The sequence shown here is derived from an EMBL/GenBank/DDBJ whole genome shotgun (WGS) entry which is preliminary data.</text>
</comment>
<keyword evidence="2" id="KW-1003">Cell membrane</keyword>
<dbReference type="AlphaFoldDB" id="A0A367F753"/>
<evidence type="ECO:0000256" key="6">
    <source>
        <dbReference type="SAM" id="Phobius"/>
    </source>
</evidence>
<dbReference type="GO" id="GO:0005886">
    <property type="term" value="C:plasma membrane"/>
    <property type="evidence" value="ECO:0007669"/>
    <property type="project" value="UniProtKB-SubCell"/>
</dbReference>
<dbReference type="InterPro" id="IPR011701">
    <property type="entry name" value="MFS"/>
</dbReference>
<reference evidence="8 9" key="1">
    <citation type="submission" date="2018-06" db="EMBL/GenBank/DDBJ databases">
        <title>Sphaerisporangium craniellae sp. nov., isolated from a marine sponge in the South China Sea.</title>
        <authorList>
            <person name="Li L."/>
        </authorList>
    </citation>
    <scope>NUCLEOTIDE SEQUENCE [LARGE SCALE GENOMIC DNA]</scope>
    <source>
        <strain evidence="8 9">CCTCC AA 208026</strain>
    </source>
</reference>
<dbReference type="Proteomes" id="UP000253094">
    <property type="component" value="Unassembled WGS sequence"/>
</dbReference>
<dbReference type="InterPro" id="IPR022324">
    <property type="entry name" value="Bacilysin_exporter_BacE_put"/>
</dbReference>
<feature type="transmembrane region" description="Helical" evidence="6">
    <location>
        <begin position="284"/>
        <end position="306"/>
    </location>
</feature>
<dbReference type="RefSeq" id="WP_114032236.1">
    <property type="nucleotide sequence ID" value="NZ_QOIL01000020.1"/>
</dbReference>
<dbReference type="InterPro" id="IPR020846">
    <property type="entry name" value="MFS_dom"/>
</dbReference>
<dbReference type="PANTHER" id="PTHR23513">
    <property type="entry name" value="INTEGRAL MEMBRANE EFFLUX PROTEIN-RELATED"/>
    <property type="match status" value="1"/>
</dbReference>
<dbReference type="CDD" id="cd06173">
    <property type="entry name" value="MFS_MefA_like"/>
    <property type="match status" value="1"/>
</dbReference>
<dbReference type="OrthoDB" id="9815525at2"/>
<dbReference type="SUPFAM" id="SSF103473">
    <property type="entry name" value="MFS general substrate transporter"/>
    <property type="match status" value="1"/>
</dbReference>
<feature type="transmembrane region" description="Helical" evidence="6">
    <location>
        <begin position="220"/>
        <end position="239"/>
    </location>
</feature>
<evidence type="ECO:0000256" key="3">
    <source>
        <dbReference type="ARBA" id="ARBA00022692"/>
    </source>
</evidence>
<feature type="transmembrane region" description="Helical" evidence="6">
    <location>
        <begin position="376"/>
        <end position="397"/>
    </location>
</feature>
<feature type="domain" description="Major facilitator superfamily (MFS) profile" evidence="7">
    <location>
        <begin position="211"/>
        <end position="409"/>
    </location>
</feature>
<dbReference type="PRINTS" id="PR01988">
    <property type="entry name" value="EXPORTERBACE"/>
</dbReference>
<dbReference type="GO" id="GO:0022857">
    <property type="term" value="F:transmembrane transporter activity"/>
    <property type="evidence" value="ECO:0007669"/>
    <property type="project" value="InterPro"/>
</dbReference>
<feature type="transmembrane region" description="Helical" evidence="6">
    <location>
        <begin position="12"/>
        <end position="36"/>
    </location>
</feature>
<organism evidence="8 9">
    <name type="scientific">Sphaerisporangium album</name>
    <dbReference type="NCBI Taxonomy" id="509200"/>
    <lineage>
        <taxon>Bacteria</taxon>
        <taxon>Bacillati</taxon>
        <taxon>Actinomycetota</taxon>
        <taxon>Actinomycetes</taxon>
        <taxon>Streptosporangiales</taxon>
        <taxon>Streptosporangiaceae</taxon>
        <taxon>Sphaerisporangium</taxon>
    </lineage>
</organism>
<dbReference type="PANTHER" id="PTHR23513:SF6">
    <property type="entry name" value="MAJOR FACILITATOR SUPERFAMILY ASSOCIATED DOMAIN-CONTAINING PROTEIN"/>
    <property type="match status" value="1"/>
</dbReference>